<dbReference type="Proteomes" id="UP000298652">
    <property type="component" value="Chromosome 9"/>
</dbReference>
<dbReference type="AlphaFoldDB" id="A0A4U6SZC6"/>
<sequence>MSFGVQNPQAGRPDDGSCCRLAIACFCWSWAHQGQASARAAITTSHALPICWGMRRNDHPREHLHLCLSGDPDPAAACLRPCIMAGRSAGPAPCLSQQASPSEAPAHTGTWAQRLLARTDGGPPAGAAGRPHAAATEQSEGALPPMQRRAHHHIRRLNVGALVIASAKRIILFVQLIDAFSHALLHPSNRLLEEIARFKGTHVYLTSLVFFLKKELPFSQRRLNVLVDSTRKKRNQEGKPNHSKCKNNTPCVT</sequence>
<dbReference type="Gramene" id="TKV94450">
    <property type="protein sequence ID" value="TKV94450"/>
    <property type="gene ID" value="SEVIR_9G295600v2"/>
</dbReference>
<name>A0A4U6SZC6_SETVI</name>
<gene>
    <name evidence="2" type="ORF">SEVIR_9G295600v2</name>
</gene>
<proteinExistence type="predicted"/>
<dbReference type="EMBL" id="CM016560">
    <property type="protein sequence ID" value="TKV94450.1"/>
    <property type="molecule type" value="Genomic_DNA"/>
</dbReference>
<accession>A0A4U6SZC6</accession>
<evidence type="ECO:0000313" key="2">
    <source>
        <dbReference type="EMBL" id="TKV94450.1"/>
    </source>
</evidence>
<feature type="region of interest" description="Disordered" evidence="1">
    <location>
        <begin position="117"/>
        <end position="142"/>
    </location>
</feature>
<feature type="region of interest" description="Disordered" evidence="1">
    <location>
        <begin position="231"/>
        <end position="253"/>
    </location>
</feature>
<reference evidence="2" key="1">
    <citation type="submission" date="2019-03" db="EMBL/GenBank/DDBJ databases">
        <title>WGS assembly of Setaria viridis.</title>
        <authorList>
            <person name="Huang P."/>
            <person name="Jenkins J."/>
            <person name="Grimwood J."/>
            <person name="Barry K."/>
            <person name="Healey A."/>
            <person name="Mamidi S."/>
            <person name="Sreedasyam A."/>
            <person name="Shu S."/>
            <person name="Feldman M."/>
            <person name="Wu J."/>
            <person name="Yu Y."/>
            <person name="Chen C."/>
            <person name="Johnson J."/>
            <person name="Rokhsar D."/>
            <person name="Baxter I."/>
            <person name="Schmutz J."/>
            <person name="Brutnell T."/>
            <person name="Kellogg E."/>
        </authorList>
    </citation>
    <scope>NUCLEOTIDE SEQUENCE [LARGE SCALE GENOMIC DNA]</scope>
</reference>
<organism evidence="2 3">
    <name type="scientific">Setaria viridis</name>
    <name type="common">Green bristlegrass</name>
    <name type="synonym">Setaria italica subsp. viridis</name>
    <dbReference type="NCBI Taxonomy" id="4556"/>
    <lineage>
        <taxon>Eukaryota</taxon>
        <taxon>Viridiplantae</taxon>
        <taxon>Streptophyta</taxon>
        <taxon>Embryophyta</taxon>
        <taxon>Tracheophyta</taxon>
        <taxon>Spermatophyta</taxon>
        <taxon>Magnoliopsida</taxon>
        <taxon>Liliopsida</taxon>
        <taxon>Poales</taxon>
        <taxon>Poaceae</taxon>
        <taxon>PACMAD clade</taxon>
        <taxon>Panicoideae</taxon>
        <taxon>Panicodae</taxon>
        <taxon>Paniceae</taxon>
        <taxon>Cenchrinae</taxon>
        <taxon>Setaria</taxon>
    </lineage>
</organism>
<protein>
    <submittedName>
        <fullName evidence="2">Uncharacterized protein</fullName>
    </submittedName>
</protein>
<evidence type="ECO:0000256" key="1">
    <source>
        <dbReference type="SAM" id="MobiDB-lite"/>
    </source>
</evidence>
<feature type="compositionally biased region" description="Low complexity" evidence="1">
    <location>
        <begin position="121"/>
        <end position="135"/>
    </location>
</feature>
<keyword evidence="3" id="KW-1185">Reference proteome</keyword>
<evidence type="ECO:0000313" key="3">
    <source>
        <dbReference type="Proteomes" id="UP000298652"/>
    </source>
</evidence>